<keyword evidence="2" id="KW-0540">Nuclease</keyword>
<evidence type="ECO:0000313" key="2">
    <source>
        <dbReference type="EMBL" id="ABD91526.1"/>
    </source>
</evidence>
<dbReference type="InterPro" id="IPR051289">
    <property type="entry name" value="LAGLIDADG_Endonuclease"/>
</dbReference>
<evidence type="ECO:0000259" key="1">
    <source>
        <dbReference type="Pfam" id="PF00961"/>
    </source>
</evidence>
<dbReference type="SUPFAM" id="SSF55608">
    <property type="entry name" value="Homing endonucleases"/>
    <property type="match status" value="1"/>
</dbReference>
<feature type="domain" description="Homing endonuclease LAGLIDADG" evidence="1">
    <location>
        <begin position="32"/>
        <end position="131"/>
    </location>
</feature>
<proteinExistence type="predicted"/>
<dbReference type="GO" id="GO:0004519">
    <property type="term" value="F:endonuclease activity"/>
    <property type="evidence" value="ECO:0007669"/>
    <property type="project" value="UniProtKB-KW"/>
</dbReference>
<accession>A3QRN3</accession>
<dbReference type="InterPro" id="IPR027434">
    <property type="entry name" value="Homing_endonucl"/>
</dbReference>
<dbReference type="PANTHER" id="PTHR36181">
    <property type="entry name" value="INTRON-ENCODED ENDONUCLEASE AI3-RELATED"/>
    <property type="match status" value="1"/>
</dbReference>
<dbReference type="Gene3D" id="3.10.28.10">
    <property type="entry name" value="Homing endonucleases"/>
    <property type="match status" value="1"/>
</dbReference>
<dbReference type="AlphaFoldDB" id="A3QRN3"/>
<dbReference type="InterPro" id="IPR004860">
    <property type="entry name" value="LAGLIDADG_dom"/>
</dbReference>
<dbReference type="Pfam" id="PF00961">
    <property type="entry name" value="LAGLIDADG_1"/>
    <property type="match status" value="1"/>
</dbReference>
<name>A3QRN3_PARLV</name>
<keyword evidence="2" id="KW-0255">Endonuclease</keyword>
<dbReference type="EMBL" id="DQ421379">
    <property type="protein sequence ID" value="ABD91526.1"/>
    <property type="molecule type" value="Genomic_DNA"/>
</dbReference>
<dbReference type="PANTHER" id="PTHR36181:SF3">
    <property type="entry name" value="INTRON-ENCODED DNA ENDONUCLEASE AI5 BETA"/>
    <property type="match status" value="1"/>
</dbReference>
<sequence length="162" mass="18997">MGIIRRKDLEVSRNPQRLDVQVRQMDLDVQWIVGFVDGEGCFHVRVNPHRQMAIGYQVLPEFTVVQHRRDVKVLYALKAYFDCGVVRVNHGDRMAYRVRSIHHLAERICPFFIKHSLKTSKSIDFLKFRDVVLLCQSGDHLKEEGLLKIQRIASQMNRGRTR</sequence>
<organism evidence="2">
    <name type="scientific">Parathermosynechococcus lividus C1</name>
    <dbReference type="NCBI Taxonomy" id="102118"/>
    <lineage>
        <taxon>Bacteria</taxon>
        <taxon>Bacillati</taxon>
        <taxon>Cyanobacteriota</taxon>
        <taxon>Cyanophyceae</taxon>
        <taxon>Acaryochloridales</taxon>
        <taxon>Thermosynechococcaceae</taxon>
        <taxon>Parathermosynechococcus</taxon>
    </lineage>
</organism>
<protein>
    <submittedName>
        <fullName evidence="2">Homing endonuclease</fullName>
    </submittedName>
</protein>
<reference evidence="2" key="1">
    <citation type="journal article" date="2007" name="BMC Evol. Biol.">
        <title>Cyanobacterial ribosomal RNA genes with multiple, endonuclease-encoding group I introns.</title>
        <authorList>
            <person name="Haugen P."/>
            <person name="Bhattacharya D."/>
            <person name="Palmer J.D."/>
            <person name="Turner S."/>
            <person name="Lewis L.A."/>
            <person name="Pryer K.M."/>
        </authorList>
    </citation>
    <scope>NUCLEOTIDE SEQUENCE</scope>
    <source>
        <strain evidence="2">C1</strain>
    </source>
</reference>
<keyword evidence="2" id="KW-0378">Hydrolase</keyword>